<dbReference type="GO" id="GO:0001228">
    <property type="term" value="F:DNA-binding transcription activator activity, RNA polymerase II-specific"/>
    <property type="evidence" value="ECO:0007669"/>
    <property type="project" value="TreeGrafter"/>
</dbReference>
<dbReference type="Gene3D" id="1.20.5.170">
    <property type="match status" value="1"/>
</dbReference>
<dbReference type="InterPro" id="IPR004827">
    <property type="entry name" value="bZIP"/>
</dbReference>
<dbReference type="InterPro" id="IPR050936">
    <property type="entry name" value="AP-1-like"/>
</dbReference>
<feature type="compositionally biased region" description="Low complexity" evidence="4">
    <location>
        <begin position="158"/>
        <end position="173"/>
    </location>
</feature>
<feature type="compositionally biased region" description="Basic and acidic residues" evidence="4">
    <location>
        <begin position="42"/>
        <end position="52"/>
    </location>
</feature>
<dbReference type="GO" id="GO:0090575">
    <property type="term" value="C:RNA polymerase II transcription regulator complex"/>
    <property type="evidence" value="ECO:0007669"/>
    <property type="project" value="TreeGrafter"/>
</dbReference>
<dbReference type="CDD" id="cd14688">
    <property type="entry name" value="bZIP_YAP"/>
    <property type="match status" value="1"/>
</dbReference>
<dbReference type="GO" id="GO:0000976">
    <property type="term" value="F:transcription cis-regulatory region binding"/>
    <property type="evidence" value="ECO:0007669"/>
    <property type="project" value="InterPro"/>
</dbReference>
<dbReference type="Pfam" id="PF00170">
    <property type="entry name" value="bZIP_1"/>
    <property type="match status" value="1"/>
</dbReference>
<feature type="domain" description="BZIP" evidence="5">
    <location>
        <begin position="74"/>
        <end position="137"/>
    </location>
</feature>
<dbReference type="GO" id="GO:0033554">
    <property type="term" value="P:cellular response to stress"/>
    <property type="evidence" value="ECO:0007669"/>
    <property type="project" value="UniProtKB-ARBA"/>
</dbReference>
<dbReference type="InterPro" id="IPR013910">
    <property type="entry name" value="TF_PAP1"/>
</dbReference>
<dbReference type="SUPFAM" id="SSF111430">
    <property type="entry name" value="YAP1 redox domain"/>
    <property type="match status" value="1"/>
</dbReference>
<dbReference type="OrthoDB" id="2593073at2759"/>
<dbReference type="PROSITE" id="PS50217">
    <property type="entry name" value="BZIP"/>
    <property type="match status" value="1"/>
</dbReference>
<dbReference type="PROSITE" id="PS00036">
    <property type="entry name" value="BZIP_BASIC"/>
    <property type="match status" value="1"/>
</dbReference>
<evidence type="ECO:0000256" key="4">
    <source>
        <dbReference type="SAM" id="MobiDB-lite"/>
    </source>
</evidence>
<comment type="subcellular location">
    <subcellularLocation>
        <location evidence="2">Cytoplasm</location>
    </subcellularLocation>
    <subcellularLocation>
        <location evidence="1">Nucleus</location>
    </subcellularLocation>
</comment>
<dbReference type="Gene3D" id="1.10.238.100">
    <property type="entry name" value="YAP1 redox domain. Chain B"/>
    <property type="match status" value="1"/>
</dbReference>
<dbReference type="EMBL" id="PJQM01007456">
    <property type="protein sequence ID" value="RCH78161.1"/>
    <property type="molecule type" value="Genomic_DNA"/>
</dbReference>
<feature type="compositionally biased region" description="Basic and acidic residues" evidence="4">
    <location>
        <begin position="90"/>
        <end position="99"/>
    </location>
</feature>
<dbReference type="Proteomes" id="UP000253551">
    <property type="component" value="Unassembled WGS sequence"/>
</dbReference>
<proteinExistence type="predicted"/>
<evidence type="ECO:0000259" key="5">
    <source>
        <dbReference type="PROSITE" id="PS50217"/>
    </source>
</evidence>
<organism evidence="6 7">
    <name type="scientific">Rhizopus stolonifer</name>
    <name type="common">Rhizopus nigricans</name>
    <dbReference type="NCBI Taxonomy" id="4846"/>
    <lineage>
        <taxon>Eukaryota</taxon>
        <taxon>Fungi</taxon>
        <taxon>Fungi incertae sedis</taxon>
        <taxon>Mucoromycota</taxon>
        <taxon>Mucoromycotina</taxon>
        <taxon>Mucoromycetes</taxon>
        <taxon>Mucorales</taxon>
        <taxon>Mucorineae</taxon>
        <taxon>Rhizopodaceae</taxon>
        <taxon>Rhizopus</taxon>
    </lineage>
</organism>
<dbReference type="InterPro" id="IPR023167">
    <property type="entry name" value="Yap1_redox_dom_sf"/>
</dbReference>
<dbReference type="InterPro" id="IPR046347">
    <property type="entry name" value="bZIP_sf"/>
</dbReference>
<sequence length="334" mass="37924">MSISNIDSFSFDINDKSLDILNSAIQSHYDESNLSYNLIPSVKREHENDVKTVKSTKKAGRKPLPDKPEKNKPLDPKQKRKAQNRAAQRAFRDRKEKHVSELQERIAELEEQMATQDETLLKENRELKEMLKKLQQENYALKGNQFTFQFPLSKEDQASSSSSGTEDGSEQTSPSNATPTEPILFGLEGDNLFSQTFGNELIHGKDDLFPHYSSTTALDDFLFPQIDLSDLFGGGDNLFGMDMAQQFGLPKVPTMLDKKKKWFEGLKKAKEQGKNLYEYHQEIIKEIPDFDLDTLCENLKQKAQCSVSNYVVTDNDINKISNCIDHATAAAQIF</sequence>
<protein>
    <recommendedName>
        <fullName evidence="5">BZIP domain-containing protein</fullName>
    </recommendedName>
</protein>
<evidence type="ECO:0000256" key="2">
    <source>
        <dbReference type="ARBA" id="ARBA00004496"/>
    </source>
</evidence>
<evidence type="ECO:0000313" key="7">
    <source>
        <dbReference type="Proteomes" id="UP000253551"/>
    </source>
</evidence>
<dbReference type="GO" id="GO:0005737">
    <property type="term" value="C:cytoplasm"/>
    <property type="evidence" value="ECO:0007669"/>
    <property type="project" value="UniProtKB-SubCell"/>
</dbReference>
<name>A0A367IKV7_RHIST</name>
<evidence type="ECO:0000256" key="1">
    <source>
        <dbReference type="ARBA" id="ARBA00004123"/>
    </source>
</evidence>
<dbReference type="PANTHER" id="PTHR40621">
    <property type="entry name" value="TRANSCRIPTION FACTOR KAPC-RELATED"/>
    <property type="match status" value="1"/>
</dbReference>
<dbReference type="Pfam" id="PF08601">
    <property type="entry name" value="PAP1"/>
    <property type="match status" value="1"/>
</dbReference>
<feature type="compositionally biased region" description="Basic and acidic residues" evidence="4">
    <location>
        <begin position="63"/>
        <end position="77"/>
    </location>
</feature>
<keyword evidence="7" id="KW-1185">Reference proteome</keyword>
<dbReference type="STRING" id="4846.A0A367IKV7"/>
<evidence type="ECO:0000313" key="6">
    <source>
        <dbReference type="EMBL" id="RCH78161.1"/>
    </source>
</evidence>
<gene>
    <name evidence="6" type="ORF">CU098_001609</name>
</gene>
<dbReference type="PANTHER" id="PTHR40621:SF6">
    <property type="entry name" value="AP-1-LIKE TRANSCRIPTION FACTOR YAP1-RELATED"/>
    <property type="match status" value="1"/>
</dbReference>
<dbReference type="SUPFAM" id="SSF57959">
    <property type="entry name" value="Leucine zipper domain"/>
    <property type="match status" value="1"/>
</dbReference>
<reference evidence="6 7" key="1">
    <citation type="journal article" date="2018" name="G3 (Bethesda)">
        <title>Phylogenetic and Phylogenomic Definition of Rhizopus Species.</title>
        <authorList>
            <person name="Gryganskyi A.P."/>
            <person name="Golan J."/>
            <person name="Dolatabadi S."/>
            <person name="Mondo S."/>
            <person name="Robb S."/>
            <person name="Idnurm A."/>
            <person name="Muszewska A."/>
            <person name="Steczkiewicz K."/>
            <person name="Masonjones S."/>
            <person name="Liao H.L."/>
            <person name="Gajdeczka M.T."/>
            <person name="Anike F."/>
            <person name="Vuek A."/>
            <person name="Anishchenko I.M."/>
            <person name="Voigt K."/>
            <person name="de Hoog G.S."/>
            <person name="Smith M.E."/>
            <person name="Heitman J."/>
            <person name="Vilgalys R."/>
            <person name="Stajich J.E."/>
        </authorList>
    </citation>
    <scope>NUCLEOTIDE SEQUENCE [LARGE SCALE GENOMIC DNA]</scope>
    <source>
        <strain evidence="6 7">LSU 92-RS-03</strain>
    </source>
</reference>
<dbReference type="AlphaFoldDB" id="A0A367IKV7"/>
<accession>A0A367IKV7</accession>
<keyword evidence="3" id="KW-0539">Nucleus</keyword>
<dbReference type="SMART" id="SM00338">
    <property type="entry name" value="BRLZ"/>
    <property type="match status" value="1"/>
</dbReference>
<feature type="region of interest" description="Disordered" evidence="4">
    <location>
        <begin position="40"/>
        <end position="99"/>
    </location>
</feature>
<evidence type="ECO:0000256" key="3">
    <source>
        <dbReference type="ARBA" id="ARBA00023242"/>
    </source>
</evidence>
<comment type="caution">
    <text evidence="6">The sequence shown here is derived from an EMBL/GenBank/DDBJ whole genome shotgun (WGS) entry which is preliminary data.</text>
</comment>
<feature type="region of interest" description="Disordered" evidence="4">
    <location>
        <begin position="153"/>
        <end position="184"/>
    </location>
</feature>